<gene>
    <name evidence="1" type="ORF">AXF42_Ash020394</name>
</gene>
<accession>A0A2I0AA51</accession>
<dbReference type="Proteomes" id="UP000236161">
    <property type="component" value="Unassembled WGS sequence"/>
</dbReference>
<protein>
    <submittedName>
        <fullName evidence="1">Uncharacterized protein</fullName>
    </submittedName>
</protein>
<keyword evidence="2" id="KW-1185">Reference proteome</keyword>
<reference evidence="1 2" key="1">
    <citation type="journal article" date="2017" name="Nature">
        <title>The Apostasia genome and the evolution of orchids.</title>
        <authorList>
            <person name="Zhang G.Q."/>
            <person name="Liu K.W."/>
            <person name="Li Z."/>
            <person name="Lohaus R."/>
            <person name="Hsiao Y.Y."/>
            <person name="Niu S.C."/>
            <person name="Wang J.Y."/>
            <person name="Lin Y.C."/>
            <person name="Xu Q."/>
            <person name="Chen L.J."/>
            <person name="Yoshida K."/>
            <person name="Fujiwara S."/>
            <person name="Wang Z.W."/>
            <person name="Zhang Y.Q."/>
            <person name="Mitsuda N."/>
            <person name="Wang M."/>
            <person name="Liu G.H."/>
            <person name="Pecoraro L."/>
            <person name="Huang H.X."/>
            <person name="Xiao X.J."/>
            <person name="Lin M."/>
            <person name="Wu X.Y."/>
            <person name="Wu W.L."/>
            <person name="Chen Y.Y."/>
            <person name="Chang S.B."/>
            <person name="Sakamoto S."/>
            <person name="Ohme-Takagi M."/>
            <person name="Yagi M."/>
            <person name="Zeng S.J."/>
            <person name="Shen C.Y."/>
            <person name="Yeh C.M."/>
            <person name="Luo Y.B."/>
            <person name="Tsai W.C."/>
            <person name="Van de Peer Y."/>
            <person name="Liu Z.J."/>
        </authorList>
    </citation>
    <scope>NUCLEOTIDE SEQUENCE [LARGE SCALE GENOMIC DNA]</scope>
    <source>
        <strain evidence="2">cv. Shenzhen</strain>
        <tissue evidence="1">Stem</tissue>
    </source>
</reference>
<sequence length="157" mass="17475">MEKMWYLRELIPRYMTYHHNNIEPNAPLVSTSEGSGIKSIYGSTSDLVVFNLIRYAHHLHSRNPSSVFATLRSSSCFRRLCIAAFDICCRAAVRSHLSLILSYLLRSPYLSISPLFAAARSLLFLSVLTASLIAGNSFNWPSPWNAEPTPVIGGSTP</sequence>
<organism evidence="1 2">
    <name type="scientific">Apostasia shenzhenica</name>
    <dbReference type="NCBI Taxonomy" id="1088818"/>
    <lineage>
        <taxon>Eukaryota</taxon>
        <taxon>Viridiplantae</taxon>
        <taxon>Streptophyta</taxon>
        <taxon>Embryophyta</taxon>
        <taxon>Tracheophyta</taxon>
        <taxon>Spermatophyta</taxon>
        <taxon>Magnoliopsida</taxon>
        <taxon>Liliopsida</taxon>
        <taxon>Asparagales</taxon>
        <taxon>Orchidaceae</taxon>
        <taxon>Apostasioideae</taxon>
        <taxon>Apostasia</taxon>
    </lineage>
</organism>
<name>A0A2I0AA51_9ASPA</name>
<dbReference type="EMBL" id="KZ452004">
    <property type="protein sequence ID" value="PKA52433.1"/>
    <property type="molecule type" value="Genomic_DNA"/>
</dbReference>
<proteinExistence type="predicted"/>
<evidence type="ECO:0000313" key="2">
    <source>
        <dbReference type="Proteomes" id="UP000236161"/>
    </source>
</evidence>
<evidence type="ECO:0000313" key="1">
    <source>
        <dbReference type="EMBL" id="PKA52433.1"/>
    </source>
</evidence>
<dbReference type="AlphaFoldDB" id="A0A2I0AA51"/>